<dbReference type="RefSeq" id="WP_246912135.1">
    <property type="nucleotide sequence ID" value="NZ_JALJRB010000021.1"/>
</dbReference>
<gene>
    <name evidence="8" type="ORF">MRX98_16095</name>
</gene>
<feature type="domain" description="BioF2-like acetyltransferase" evidence="7">
    <location>
        <begin position="156"/>
        <end position="293"/>
    </location>
</feature>
<evidence type="ECO:0000256" key="4">
    <source>
        <dbReference type="ARBA" id="ARBA00022984"/>
    </source>
</evidence>
<keyword evidence="4" id="KW-0573">Peptidoglycan synthesis</keyword>
<evidence type="ECO:0000256" key="5">
    <source>
        <dbReference type="ARBA" id="ARBA00023315"/>
    </source>
</evidence>
<dbReference type="InterPro" id="IPR003447">
    <property type="entry name" value="FEMABX"/>
</dbReference>
<evidence type="ECO:0000256" key="3">
    <source>
        <dbReference type="ARBA" id="ARBA00022960"/>
    </source>
</evidence>
<dbReference type="InterPro" id="IPR017469">
    <property type="entry name" value="PEP-CTERM_FemAB-rel"/>
</dbReference>
<protein>
    <submittedName>
        <fullName evidence="8">FemAB family PEP-CTERM system-associated protein</fullName>
    </submittedName>
</protein>
<dbReference type="Pfam" id="PF13480">
    <property type="entry name" value="Acetyltransf_6"/>
    <property type="match status" value="1"/>
</dbReference>
<sequence>MADNEITIKTAQEPDKPQWDTYILNHPNATPYHLWAWKQAIETAYGHRATYLLAQKNNNISGVLPLFQLRLAPFINQLVSLPYCDVGNCLADDSATQDMLLNQAIRLKHNTKSTTLHLRGDLTPAAAADHHFNRINTGKVRLILNLPSTSQALFNSFKSKLRSQVRKAEKNGVQFRWGHLADIDAAYHVFAKNMHELGSPVHSKTFLREVLSRFSNRAKIGLAEYNGKTIGMGIILATDNKISIPWASTLRVYNRLAPNMLLYWNFLKFSSDNGFQLFDFGRSTMGEGTYKFKQQWGAKPIPLIWYDAVNTPSNKAPHPQNGTHANREHLSAAWRKLPLTLATRIGPQVRKYINL</sequence>
<reference evidence="8" key="1">
    <citation type="submission" date="2022-04" db="EMBL/GenBank/DDBJ databases">
        <title>Desulfatitalea alkaliphila sp. nov., a novel anaerobic sulfate-reducing bacterium isolated from terrestrial mud volcano, Taman Peninsula, Russia.</title>
        <authorList>
            <person name="Khomyakova M.A."/>
            <person name="Merkel A.Y."/>
            <person name="Slobodkin A.I."/>
        </authorList>
    </citation>
    <scope>NUCLEOTIDE SEQUENCE</scope>
    <source>
        <strain evidence="8">M08but</strain>
    </source>
</reference>
<dbReference type="AlphaFoldDB" id="A0AA41R714"/>
<dbReference type="InterPro" id="IPR016181">
    <property type="entry name" value="Acyl_CoA_acyltransferase"/>
</dbReference>
<keyword evidence="2" id="KW-0808">Transferase</keyword>
<proteinExistence type="inferred from homology"/>
<comment type="similarity">
    <text evidence="1">Belongs to the FemABX family.</text>
</comment>
<dbReference type="GO" id="GO:0071555">
    <property type="term" value="P:cell wall organization"/>
    <property type="evidence" value="ECO:0007669"/>
    <property type="project" value="UniProtKB-KW"/>
</dbReference>
<evidence type="ECO:0000259" key="7">
    <source>
        <dbReference type="Pfam" id="PF13480"/>
    </source>
</evidence>
<dbReference type="Proteomes" id="UP001165427">
    <property type="component" value="Unassembled WGS sequence"/>
</dbReference>
<evidence type="ECO:0000256" key="6">
    <source>
        <dbReference type="ARBA" id="ARBA00023316"/>
    </source>
</evidence>
<name>A0AA41R714_9BACT</name>
<dbReference type="GO" id="GO:0008360">
    <property type="term" value="P:regulation of cell shape"/>
    <property type="evidence" value="ECO:0007669"/>
    <property type="project" value="UniProtKB-KW"/>
</dbReference>
<accession>A0AA41R714</accession>
<evidence type="ECO:0000313" key="9">
    <source>
        <dbReference type="Proteomes" id="UP001165427"/>
    </source>
</evidence>
<dbReference type="EMBL" id="JALJRB010000021">
    <property type="protein sequence ID" value="MCJ8502106.1"/>
    <property type="molecule type" value="Genomic_DNA"/>
</dbReference>
<dbReference type="PROSITE" id="PS51191">
    <property type="entry name" value="FEMABX"/>
    <property type="match status" value="1"/>
</dbReference>
<keyword evidence="9" id="KW-1185">Reference proteome</keyword>
<dbReference type="InterPro" id="IPR050644">
    <property type="entry name" value="PG_Glycine_Bridge_Synth"/>
</dbReference>
<dbReference type="PANTHER" id="PTHR36174">
    <property type="entry name" value="LIPID II:GLYCINE GLYCYLTRANSFERASE"/>
    <property type="match status" value="1"/>
</dbReference>
<dbReference type="GO" id="GO:0016755">
    <property type="term" value="F:aminoacyltransferase activity"/>
    <property type="evidence" value="ECO:0007669"/>
    <property type="project" value="InterPro"/>
</dbReference>
<dbReference type="PANTHER" id="PTHR36174:SF1">
    <property type="entry name" value="LIPID II:GLYCINE GLYCYLTRANSFERASE"/>
    <property type="match status" value="1"/>
</dbReference>
<evidence type="ECO:0000313" key="8">
    <source>
        <dbReference type="EMBL" id="MCJ8502106.1"/>
    </source>
</evidence>
<dbReference type="InterPro" id="IPR038740">
    <property type="entry name" value="BioF2-like_GNAT_dom"/>
</dbReference>
<keyword evidence="6" id="KW-0961">Cell wall biogenesis/degradation</keyword>
<dbReference type="SUPFAM" id="SSF55729">
    <property type="entry name" value="Acyl-CoA N-acyltransferases (Nat)"/>
    <property type="match status" value="2"/>
</dbReference>
<organism evidence="8 9">
    <name type="scientific">Desulfatitalea alkaliphila</name>
    <dbReference type="NCBI Taxonomy" id="2929485"/>
    <lineage>
        <taxon>Bacteria</taxon>
        <taxon>Pseudomonadati</taxon>
        <taxon>Thermodesulfobacteriota</taxon>
        <taxon>Desulfobacteria</taxon>
        <taxon>Desulfobacterales</taxon>
        <taxon>Desulfosarcinaceae</taxon>
        <taxon>Desulfatitalea</taxon>
    </lineage>
</organism>
<dbReference type="Gene3D" id="3.40.630.30">
    <property type="match status" value="2"/>
</dbReference>
<dbReference type="GO" id="GO:0009252">
    <property type="term" value="P:peptidoglycan biosynthetic process"/>
    <property type="evidence" value="ECO:0007669"/>
    <property type="project" value="UniProtKB-KW"/>
</dbReference>
<dbReference type="NCBIfam" id="TIGR03019">
    <property type="entry name" value="pepcterm_femAB"/>
    <property type="match status" value="1"/>
</dbReference>
<evidence type="ECO:0000256" key="1">
    <source>
        <dbReference type="ARBA" id="ARBA00009943"/>
    </source>
</evidence>
<keyword evidence="3" id="KW-0133">Cell shape</keyword>
<evidence type="ECO:0000256" key="2">
    <source>
        <dbReference type="ARBA" id="ARBA00022679"/>
    </source>
</evidence>
<keyword evidence="5" id="KW-0012">Acyltransferase</keyword>
<comment type="caution">
    <text evidence="8">The sequence shown here is derived from an EMBL/GenBank/DDBJ whole genome shotgun (WGS) entry which is preliminary data.</text>
</comment>